<dbReference type="EMBL" id="WVIE01000013">
    <property type="protein sequence ID" value="NDJ18122.1"/>
    <property type="molecule type" value="Genomic_DNA"/>
</dbReference>
<keyword evidence="3" id="KW-1185">Reference proteome</keyword>
<evidence type="ECO:0000313" key="3">
    <source>
        <dbReference type="Proteomes" id="UP000646053"/>
    </source>
</evidence>
<evidence type="ECO:0000313" key="2">
    <source>
        <dbReference type="EMBL" id="NDJ18122.1"/>
    </source>
</evidence>
<accession>A0A8J8CN77</accession>
<organism evidence="2 3">
    <name type="scientific">Myxacorys almedinensis A</name>
    <dbReference type="NCBI Taxonomy" id="2690445"/>
    <lineage>
        <taxon>Bacteria</taxon>
        <taxon>Bacillati</taxon>
        <taxon>Cyanobacteriota</taxon>
        <taxon>Cyanophyceae</taxon>
        <taxon>Leptolyngbyales</taxon>
        <taxon>Leptolyngbyaceae</taxon>
        <taxon>Myxacorys</taxon>
        <taxon>Myxacorys almedinensis</taxon>
    </lineage>
</organism>
<evidence type="ECO:0000256" key="1">
    <source>
        <dbReference type="SAM" id="Phobius"/>
    </source>
</evidence>
<keyword evidence="1" id="KW-1133">Transmembrane helix</keyword>
<gene>
    <name evidence="2" type="ORF">GS601_12620</name>
</gene>
<name>A0A8J8CN77_9CYAN</name>
<keyword evidence="1" id="KW-0812">Transmembrane</keyword>
<dbReference type="AlphaFoldDB" id="A0A8J8CN77"/>
<sequence length="449" mass="50405">MKRLNQEAFDILQSEVQVYGERDLVWKVQREMVLRRLKKLTLQEGIPLSYADIQEAIVDLLPDFKDKALRSAAIANRPPSPRGTGMKFGIPFKARLALMAFGTAMGGVFIANLPFAWIRLPVAQAAPVLLTPSYMSMDYHYRRAIALVEQADQLVNQSTAFEDLEVGSSKAKEAQQHLDALPVWFLGSYPTAYCQWSNCYWRFTYDEFQTARQEVARMEAKLFQEHNAHAKLVKADQVLADSMQAMQAAKGSAKRKASAEWQGALDRLEHIPSQTLAGRIAEKKLVAAKRDFEQITGSEAAHTLSANLIGAAKQFATAAQHPDQKPPHDAYQLRAIEGLWNDAIARLDKISERDADYPEAQKLLVTYKKALANAKIQLQTEADSAHAYAQAQQLTQQLMTSMENPFTTDRAQISSRLQKIIQELEKVKQGTTTYAEAQLLMESAQKRLH</sequence>
<dbReference type="Proteomes" id="UP000646053">
    <property type="component" value="Unassembled WGS sequence"/>
</dbReference>
<protein>
    <submittedName>
        <fullName evidence="2">Uncharacterized protein</fullName>
    </submittedName>
</protein>
<keyword evidence="1" id="KW-0472">Membrane</keyword>
<proteinExistence type="predicted"/>
<reference evidence="2" key="1">
    <citation type="submission" date="2019-12" db="EMBL/GenBank/DDBJ databases">
        <title>High-Quality draft genome sequences of three cyanobacteria isolated from the limestone walls of the Old Cathedral of Coimbra.</title>
        <authorList>
            <person name="Tiago I."/>
            <person name="Soares F."/>
            <person name="Portugal A."/>
        </authorList>
    </citation>
    <scope>NUCLEOTIDE SEQUENCE</scope>
    <source>
        <strain evidence="2">A</strain>
    </source>
</reference>
<feature type="transmembrane region" description="Helical" evidence="1">
    <location>
        <begin position="96"/>
        <end position="117"/>
    </location>
</feature>
<comment type="caution">
    <text evidence="2">The sequence shown here is derived from an EMBL/GenBank/DDBJ whole genome shotgun (WGS) entry which is preliminary data.</text>
</comment>
<dbReference type="RefSeq" id="WP_162423648.1">
    <property type="nucleotide sequence ID" value="NZ_WVIE01000013.1"/>
</dbReference>